<proteinExistence type="predicted"/>
<evidence type="ECO:0000313" key="3">
    <source>
        <dbReference type="Proteomes" id="UP001165653"/>
    </source>
</evidence>
<sequence>MNATHECIDVCNSLLRGELSAIETYSQALAKFVDDPARSALEDIRFDHEASASRLRDHILEMSAEPSTDSGAWGEFAKAVEGTAKILGETAALEALERGENHGIDEYEKALRNPDVMDEIKTVIRTRLLPVLTEHIATLKRLKKA</sequence>
<organism evidence="2 3">
    <name type="scientific">Luteolibacter rhizosphaerae</name>
    <dbReference type="NCBI Taxonomy" id="2989719"/>
    <lineage>
        <taxon>Bacteria</taxon>
        <taxon>Pseudomonadati</taxon>
        <taxon>Verrucomicrobiota</taxon>
        <taxon>Verrucomicrobiia</taxon>
        <taxon>Verrucomicrobiales</taxon>
        <taxon>Verrucomicrobiaceae</taxon>
        <taxon>Luteolibacter</taxon>
    </lineage>
</organism>
<dbReference type="RefSeq" id="WP_264510483.1">
    <property type="nucleotide sequence ID" value="NZ_JAPDDR010000001.1"/>
</dbReference>
<accession>A0ABT3FXD1</accession>
<dbReference type="Proteomes" id="UP001165653">
    <property type="component" value="Unassembled WGS sequence"/>
</dbReference>
<gene>
    <name evidence="2" type="ORF">OJ996_01615</name>
</gene>
<dbReference type="Gene3D" id="1.20.1260.10">
    <property type="match status" value="1"/>
</dbReference>
<comment type="caution">
    <text evidence="2">The sequence shown here is derived from an EMBL/GenBank/DDBJ whole genome shotgun (WGS) entry which is preliminary data.</text>
</comment>
<dbReference type="EMBL" id="JAPDDR010000001">
    <property type="protein sequence ID" value="MCW1912251.1"/>
    <property type="molecule type" value="Genomic_DNA"/>
</dbReference>
<dbReference type="InterPro" id="IPR019052">
    <property type="entry name" value="DUF2383"/>
</dbReference>
<dbReference type="InterPro" id="IPR009078">
    <property type="entry name" value="Ferritin-like_SF"/>
</dbReference>
<dbReference type="Pfam" id="PF09537">
    <property type="entry name" value="DUF2383"/>
    <property type="match status" value="1"/>
</dbReference>
<evidence type="ECO:0000259" key="1">
    <source>
        <dbReference type="Pfam" id="PF09537"/>
    </source>
</evidence>
<dbReference type="InterPro" id="IPR012347">
    <property type="entry name" value="Ferritin-like"/>
</dbReference>
<name>A0ABT3FXD1_9BACT</name>
<keyword evidence="3" id="KW-1185">Reference proteome</keyword>
<dbReference type="SUPFAM" id="SSF47240">
    <property type="entry name" value="Ferritin-like"/>
    <property type="match status" value="1"/>
</dbReference>
<protein>
    <submittedName>
        <fullName evidence="2">PA2169 family four-helix-bundle protein</fullName>
    </submittedName>
</protein>
<feature type="domain" description="DUF2383" evidence="1">
    <location>
        <begin position="8"/>
        <end position="112"/>
    </location>
</feature>
<reference evidence="2" key="1">
    <citation type="submission" date="2022-10" db="EMBL/GenBank/DDBJ databases">
        <title>Luteolibacter sp. GHJ8, whole genome shotgun sequencing project.</title>
        <authorList>
            <person name="Zhao G."/>
            <person name="Shen L."/>
        </authorList>
    </citation>
    <scope>NUCLEOTIDE SEQUENCE</scope>
    <source>
        <strain evidence="2">GHJ8</strain>
    </source>
</reference>
<dbReference type="CDD" id="cd00657">
    <property type="entry name" value="Ferritin_like"/>
    <property type="match status" value="1"/>
</dbReference>
<evidence type="ECO:0000313" key="2">
    <source>
        <dbReference type="EMBL" id="MCW1912251.1"/>
    </source>
</evidence>